<keyword evidence="3" id="KW-1185">Reference proteome</keyword>
<evidence type="ECO:0008006" key="4">
    <source>
        <dbReference type="Google" id="ProtNLM"/>
    </source>
</evidence>
<gene>
    <name evidence="2" type="ORF">H9I45_10155</name>
</gene>
<name>A0A7L8ACS5_9FLAO</name>
<evidence type="ECO:0000313" key="3">
    <source>
        <dbReference type="Proteomes" id="UP000516764"/>
    </source>
</evidence>
<dbReference type="AlphaFoldDB" id="A0A7L8ACS5"/>
<protein>
    <recommendedName>
        <fullName evidence="4">DNA topoisomerase IV</fullName>
    </recommendedName>
</protein>
<evidence type="ECO:0000313" key="2">
    <source>
        <dbReference type="EMBL" id="QOD59717.1"/>
    </source>
</evidence>
<dbReference type="KEGG" id="phal:H9I45_10155"/>
<dbReference type="EMBL" id="CP061813">
    <property type="protein sequence ID" value="QOD59717.1"/>
    <property type="molecule type" value="Genomic_DNA"/>
</dbReference>
<evidence type="ECO:0000256" key="1">
    <source>
        <dbReference type="SAM" id="SignalP"/>
    </source>
</evidence>
<feature type="chain" id="PRO_5033002304" description="DNA topoisomerase IV" evidence="1">
    <location>
        <begin position="24"/>
        <end position="130"/>
    </location>
</feature>
<proteinExistence type="predicted"/>
<feature type="signal peptide" evidence="1">
    <location>
        <begin position="1"/>
        <end position="23"/>
    </location>
</feature>
<dbReference type="RefSeq" id="WP_140422713.1">
    <property type="nucleotide sequence ID" value="NZ_CP061813.1"/>
</dbReference>
<accession>A0A7L8ACS5</accession>
<organism evidence="2 3">
    <name type="scientific">Polaribacter haliotis</name>
    <dbReference type="NCBI Taxonomy" id="1888915"/>
    <lineage>
        <taxon>Bacteria</taxon>
        <taxon>Pseudomonadati</taxon>
        <taxon>Bacteroidota</taxon>
        <taxon>Flavobacteriia</taxon>
        <taxon>Flavobacteriales</taxon>
        <taxon>Flavobacteriaceae</taxon>
    </lineage>
</organism>
<dbReference type="Proteomes" id="UP000516764">
    <property type="component" value="Chromosome"/>
</dbReference>
<dbReference type="OrthoDB" id="1431790at2"/>
<keyword evidence="1" id="KW-0732">Signal</keyword>
<sequence>MKKFYFLLAILCSFALMSSSSKKDCTILKNNTFSYKNGSNNVVVIFKENKHVEYHNKRKHFIKSDIEWINDCEYYLIIQESTLPNFPFKMGTRMHIKVDKVRGKKIYYTSTLGGRSWEGRLTKAKQANYE</sequence>
<reference evidence="2 3" key="1">
    <citation type="journal article" date="2016" name="Int. J. Syst. Evol. Microbiol.">
        <title>Polaribacter haliotis sp. nov., isolated from the gut of abalone Haliotis discus hannai.</title>
        <authorList>
            <person name="Kim Y.O."/>
            <person name="Park I.S."/>
            <person name="Park S."/>
            <person name="Nam B.H."/>
            <person name="Park J.M."/>
            <person name="Kim D.G."/>
            <person name="Yoon J.H."/>
        </authorList>
    </citation>
    <scope>NUCLEOTIDE SEQUENCE [LARGE SCALE GENOMIC DNA]</scope>
    <source>
        <strain evidence="2 3">KCTC 52418</strain>
    </source>
</reference>